<keyword evidence="1" id="KW-1185">Reference proteome</keyword>
<evidence type="ECO:0000313" key="1">
    <source>
        <dbReference type="Proteomes" id="UP000887540"/>
    </source>
</evidence>
<dbReference type="AlphaFoldDB" id="A0A914CCV8"/>
<reference evidence="2" key="1">
    <citation type="submission" date="2022-11" db="UniProtKB">
        <authorList>
            <consortium name="WormBaseParasite"/>
        </authorList>
    </citation>
    <scope>IDENTIFICATION</scope>
</reference>
<proteinExistence type="predicted"/>
<protein>
    <submittedName>
        <fullName evidence="2">Uncharacterized protein</fullName>
    </submittedName>
</protein>
<name>A0A914CCV8_9BILA</name>
<dbReference type="Proteomes" id="UP000887540">
    <property type="component" value="Unplaced"/>
</dbReference>
<evidence type="ECO:0000313" key="2">
    <source>
        <dbReference type="WBParaSite" id="ACRNAN_Path_884.g3396.t1"/>
    </source>
</evidence>
<dbReference type="WBParaSite" id="ACRNAN_Path_884.g3396.t1">
    <property type="protein sequence ID" value="ACRNAN_Path_884.g3396.t1"/>
    <property type="gene ID" value="ACRNAN_Path_884.g3396"/>
</dbReference>
<sequence length="218" mass="25795">MLRNRSLKFADKLCTNNFASDYKMLLSKLSWKTLGQLAMKRRATQGYKYARKVIDMPDDNIKYRCQKKRPTQSRIHTGNPTNEIGRALLRLIYTSRKIWNNLLRETCQINSLTNFKKAMKSPNIYEDLARKKIIRRKSMISAYLGLRLLKAWIEFVAIIQESDFEEDDLEAIRNRDSYSLEVYYGHSRLSDVYFALCKEENHPKKVCDFCLFRIKTVI</sequence>
<organism evidence="1 2">
    <name type="scientific">Acrobeloides nanus</name>
    <dbReference type="NCBI Taxonomy" id="290746"/>
    <lineage>
        <taxon>Eukaryota</taxon>
        <taxon>Metazoa</taxon>
        <taxon>Ecdysozoa</taxon>
        <taxon>Nematoda</taxon>
        <taxon>Chromadorea</taxon>
        <taxon>Rhabditida</taxon>
        <taxon>Tylenchina</taxon>
        <taxon>Cephalobomorpha</taxon>
        <taxon>Cephaloboidea</taxon>
        <taxon>Cephalobidae</taxon>
        <taxon>Acrobeloides</taxon>
    </lineage>
</organism>
<accession>A0A914CCV8</accession>